<protein>
    <submittedName>
        <fullName evidence="1">Uncharacterized protein</fullName>
    </submittedName>
</protein>
<name>S4PMD0_9NEOP</name>
<proteinExistence type="predicted"/>
<reference evidence="1" key="1">
    <citation type="journal article" date="2013" name="BMC Genomics">
        <title>Unscrambling butterfly oogenesis.</title>
        <authorList>
            <person name="Carter J.M."/>
            <person name="Baker S.C."/>
            <person name="Pink R."/>
            <person name="Carter D.R."/>
            <person name="Collins A."/>
            <person name="Tomlin J."/>
            <person name="Gibbs M."/>
            <person name="Breuker C.J."/>
        </authorList>
    </citation>
    <scope>NUCLEOTIDE SEQUENCE</scope>
    <source>
        <tissue evidence="1">Ovary</tissue>
    </source>
</reference>
<dbReference type="EMBL" id="GAIX01003625">
    <property type="protein sequence ID" value="JAA88935.1"/>
    <property type="molecule type" value="Transcribed_RNA"/>
</dbReference>
<reference evidence="1" key="2">
    <citation type="submission" date="2013-05" db="EMBL/GenBank/DDBJ databases">
        <authorList>
            <person name="Carter J.-M."/>
            <person name="Baker S.C."/>
            <person name="Pink R."/>
            <person name="Carter D.R.F."/>
            <person name="Collins A."/>
            <person name="Tomlin J."/>
            <person name="Gibbs M."/>
            <person name="Breuker C.J."/>
        </authorList>
    </citation>
    <scope>NUCLEOTIDE SEQUENCE</scope>
    <source>
        <tissue evidence="1">Ovary</tissue>
    </source>
</reference>
<dbReference type="AlphaFoldDB" id="S4PMD0"/>
<evidence type="ECO:0000313" key="1">
    <source>
        <dbReference type="EMBL" id="JAA88935.1"/>
    </source>
</evidence>
<organism evidence="1">
    <name type="scientific">Pararge aegeria</name>
    <name type="common">speckled wood butterfly</name>
    <dbReference type="NCBI Taxonomy" id="116150"/>
    <lineage>
        <taxon>Eukaryota</taxon>
        <taxon>Metazoa</taxon>
        <taxon>Ecdysozoa</taxon>
        <taxon>Arthropoda</taxon>
        <taxon>Hexapoda</taxon>
        <taxon>Insecta</taxon>
        <taxon>Pterygota</taxon>
        <taxon>Neoptera</taxon>
        <taxon>Endopterygota</taxon>
        <taxon>Lepidoptera</taxon>
        <taxon>Glossata</taxon>
        <taxon>Ditrysia</taxon>
        <taxon>Papilionoidea</taxon>
        <taxon>Nymphalidae</taxon>
        <taxon>Satyrinae</taxon>
        <taxon>Satyrini</taxon>
        <taxon>Parargina</taxon>
        <taxon>Pararge</taxon>
    </lineage>
</organism>
<accession>S4PMD0</accession>
<sequence length="68" mass="7124">MFVNGIAKSSLAINAIVIVGGNAPDSMRPPKSPAILVFGHNIFNPSLLILLATDCLAMVRPVYGILCS</sequence>